<dbReference type="InterPro" id="IPR003111">
    <property type="entry name" value="Lon_prtase_N"/>
</dbReference>
<evidence type="ECO:0000313" key="4">
    <source>
        <dbReference type="Proteomes" id="UP000029708"/>
    </source>
</evidence>
<feature type="domain" description="Lon N-terminal" evidence="1">
    <location>
        <begin position="8"/>
        <end position="199"/>
    </location>
</feature>
<dbReference type="Proteomes" id="UP000560000">
    <property type="component" value="Unassembled WGS sequence"/>
</dbReference>
<sequence>MASTVSTLTDLPLFPLSTVLFPGGQLRLRVFELRYLDMVRECTRSDAPFGVCLILEGQEVGAPAVPAAVGTLARITDFFTDAGGILGIRAQGQERFRVERVHMRDNGQLRGDVRCWEAEAEQELPAEFVLLGEVLQRLIEQAAPHWRDAPKSSYDEASWVGYRLAELLPLDVAERQMLLELRDPVARLAELRDVLPRFQRE</sequence>
<dbReference type="InterPro" id="IPR015947">
    <property type="entry name" value="PUA-like_sf"/>
</dbReference>
<dbReference type="STRING" id="1543381.LF63_0113825"/>
<protein>
    <submittedName>
        <fullName evidence="2">Peptidase S16</fullName>
    </submittedName>
</protein>
<gene>
    <name evidence="3" type="ORF">HNQ86_002485</name>
    <name evidence="2" type="ORF">LF63_0113825</name>
</gene>
<organism evidence="2 4">
    <name type="scientific">Oleiagrimonas soli</name>
    <dbReference type="NCBI Taxonomy" id="1543381"/>
    <lineage>
        <taxon>Bacteria</taxon>
        <taxon>Pseudomonadati</taxon>
        <taxon>Pseudomonadota</taxon>
        <taxon>Gammaproteobacteria</taxon>
        <taxon>Lysobacterales</taxon>
        <taxon>Rhodanobacteraceae</taxon>
        <taxon>Oleiagrimonas</taxon>
    </lineage>
</organism>
<evidence type="ECO:0000313" key="5">
    <source>
        <dbReference type="Proteomes" id="UP000560000"/>
    </source>
</evidence>
<dbReference type="OrthoDB" id="8558970at2"/>
<dbReference type="AlphaFoldDB" id="A0A099CUH3"/>
<dbReference type="HOGENOM" id="CLU_048359_3_0_6"/>
<keyword evidence="4" id="KW-1185">Reference proteome</keyword>
<proteinExistence type="predicted"/>
<dbReference type="EMBL" id="JROI01000016">
    <property type="protein sequence ID" value="KGI76650.1"/>
    <property type="molecule type" value="Genomic_DNA"/>
</dbReference>
<dbReference type="PANTHER" id="PTHR46732">
    <property type="entry name" value="ATP-DEPENDENT PROTEASE LA (LON) DOMAIN PROTEIN"/>
    <property type="match status" value="1"/>
</dbReference>
<name>A0A099CUH3_9GAMM</name>
<dbReference type="RefSeq" id="WP_043104082.1">
    <property type="nucleotide sequence ID" value="NZ_JACHET010000001.1"/>
</dbReference>
<comment type="caution">
    <text evidence="2">The sequence shown here is derived from an EMBL/GenBank/DDBJ whole genome shotgun (WGS) entry which is preliminary data.</text>
</comment>
<dbReference type="SMART" id="SM00464">
    <property type="entry name" value="LON"/>
    <property type="match status" value="1"/>
</dbReference>
<dbReference type="EMBL" id="JACHET010000001">
    <property type="protein sequence ID" value="MBB6185140.1"/>
    <property type="molecule type" value="Genomic_DNA"/>
</dbReference>
<reference evidence="2 4" key="1">
    <citation type="submission" date="2014-09" db="EMBL/GenBank/DDBJ databases">
        <title>Xanthomonadaceae 3.5X direct submission.</title>
        <authorList>
            <person name="Fang T."/>
            <person name="Wang H."/>
        </authorList>
    </citation>
    <scope>NUCLEOTIDE SEQUENCE [LARGE SCALE GENOMIC DNA]</scope>
    <source>
        <strain evidence="2 4">3.5X</strain>
    </source>
</reference>
<accession>A0A099CUH3</accession>
<evidence type="ECO:0000313" key="2">
    <source>
        <dbReference type="EMBL" id="KGI76650.1"/>
    </source>
</evidence>
<evidence type="ECO:0000313" key="3">
    <source>
        <dbReference type="EMBL" id="MBB6185140.1"/>
    </source>
</evidence>
<reference evidence="3 5" key="2">
    <citation type="submission" date="2020-08" db="EMBL/GenBank/DDBJ databases">
        <title>Genomic Encyclopedia of Type Strains, Phase IV (KMG-IV): sequencing the most valuable type-strain genomes for metagenomic binning, comparative biology and taxonomic classification.</title>
        <authorList>
            <person name="Goeker M."/>
        </authorList>
    </citation>
    <scope>NUCLEOTIDE SEQUENCE [LARGE SCALE GENOMIC DNA]</scope>
    <source>
        <strain evidence="3 5">DSM 107085</strain>
    </source>
</reference>
<dbReference type="SUPFAM" id="SSF88697">
    <property type="entry name" value="PUA domain-like"/>
    <property type="match status" value="1"/>
</dbReference>
<dbReference type="Pfam" id="PF02190">
    <property type="entry name" value="LON_substr_bdg"/>
    <property type="match status" value="1"/>
</dbReference>
<dbReference type="PANTHER" id="PTHR46732:SF8">
    <property type="entry name" value="ATP-DEPENDENT PROTEASE LA (LON) DOMAIN PROTEIN"/>
    <property type="match status" value="1"/>
</dbReference>
<dbReference type="Proteomes" id="UP000029708">
    <property type="component" value="Unassembled WGS sequence"/>
</dbReference>
<dbReference type="Gene3D" id="1.10.4060.10">
    <property type="entry name" value="BPP1347 like domain"/>
    <property type="match status" value="1"/>
</dbReference>
<dbReference type="Gene3D" id="2.30.130.40">
    <property type="entry name" value="LON domain-like"/>
    <property type="match status" value="1"/>
</dbReference>
<evidence type="ECO:0000259" key="1">
    <source>
        <dbReference type="PROSITE" id="PS51787"/>
    </source>
</evidence>
<dbReference type="PROSITE" id="PS51787">
    <property type="entry name" value="LON_N"/>
    <property type="match status" value="1"/>
</dbReference>
<dbReference type="InterPro" id="IPR046336">
    <property type="entry name" value="Lon_prtase_N_sf"/>
</dbReference>